<dbReference type="Proteomes" id="UP001491310">
    <property type="component" value="Unassembled WGS sequence"/>
</dbReference>
<dbReference type="InterPro" id="IPR004843">
    <property type="entry name" value="Calcineurin-like_PHP"/>
</dbReference>
<protein>
    <recommendedName>
        <fullName evidence="1">Calcineurin-like phosphoesterase domain-containing protein</fullName>
    </recommendedName>
</protein>
<evidence type="ECO:0000313" key="2">
    <source>
        <dbReference type="EMBL" id="KAK9905835.1"/>
    </source>
</evidence>
<dbReference type="Pfam" id="PF00149">
    <property type="entry name" value="Metallophos"/>
    <property type="match status" value="1"/>
</dbReference>
<dbReference type="InterPro" id="IPR052963">
    <property type="entry name" value="Pantetheine_PDE"/>
</dbReference>
<accession>A0ABR2YIB5</accession>
<keyword evidence="3" id="KW-1185">Reference proteome</keyword>
<evidence type="ECO:0000259" key="1">
    <source>
        <dbReference type="Pfam" id="PF00149"/>
    </source>
</evidence>
<reference evidence="2 3" key="1">
    <citation type="journal article" date="2024" name="Nat. Commun.">
        <title>Phylogenomics reveals the evolutionary origins of lichenization in chlorophyte algae.</title>
        <authorList>
            <person name="Puginier C."/>
            <person name="Libourel C."/>
            <person name="Otte J."/>
            <person name="Skaloud P."/>
            <person name="Haon M."/>
            <person name="Grisel S."/>
            <person name="Petersen M."/>
            <person name="Berrin J.G."/>
            <person name="Delaux P.M."/>
            <person name="Dal Grande F."/>
            <person name="Keller J."/>
        </authorList>
    </citation>
    <scope>NUCLEOTIDE SEQUENCE [LARGE SCALE GENOMIC DNA]</scope>
    <source>
        <strain evidence="2 3">SAG 216-7</strain>
    </source>
</reference>
<evidence type="ECO:0000313" key="3">
    <source>
        <dbReference type="Proteomes" id="UP001491310"/>
    </source>
</evidence>
<gene>
    <name evidence="2" type="ORF">WJX75_007303</name>
</gene>
<dbReference type="InterPro" id="IPR029052">
    <property type="entry name" value="Metallo-depent_PP-like"/>
</dbReference>
<comment type="caution">
    <text evidence="2">The sequence shown here is derived from an EMBL/GenBank/DDBJ whole genome shotgun (WGS) entry which is preliminary data.</text>
</comment>
<dbReference type="SUPFAM" id="SSF56300">
    <property type="entry name" value="Metallo-dependent phosphatases"/>
    <property type="match status" value="1"/>
</dbReference>
<name>A0ABR2YIB5_9CHLO</name>
<dbReference type="PANTHER" id="PTHR36492:SF2">
    <property type="entry name" value="[ACYL-CARRIER-PROTEIN] PHOSPHODIESTERASE PPTH"/>
    <property type="match status" value="1"/>
</dbReference>
<organism evidence="2 3">
    <name type="scientific">Coccomyxa subellipsoidea</name>
    <dbReference type="NCBI Taxonomy" id="248742"/>
    <lineage>
        <taxon>Eukaryota</taxon>
        <taxon>Viridiplantae</taxon>
        <taxon>Chlorophyta</taxon>
        <taxon>core chlorophytes</taxon>
        <taxon>Trebouxiophyceae</taxon>
        <taxon>Trebouxiophyceae incertae sedis</taxon>
        <taxon>Coccomyxaceae</taxon>
        <taxon>Coccomyxa</taxon>
    </lineage>
</organism>
<dbReference type="PANTHER" id="PTHR36492">
    <property type="match status" value="1"/>
</dbReference>
<dbReference type="Gene3D" id="3.60.21.10">
    <property type="match status" value="1"/>
</dbReference>
<feature type="domain" description="Calcineurin-like phosphoesterase" evidence="1">
    <location>
        <begin position="1"/>
        <end position="239"/>
    </location>
</feature>
<sequence>MRIWAVSDVHADYKENMEWCEALSENAYQEDTLILAGDISDDQAILRSTFELMVRKFEHVFFVPGNHDLWVRRKERGVLDSLGKLEVIKDLCRELGVHTEPARIGGVWIAPIYSWYHASFDREPDLRGAPAVEKVMVDFHACRWPPSIPTSHDTSIAEYFDNLNEPALSNLAENLEMEEEENGTRSPLITFSHFLPLQALLPEKRMLFQPNLAKAVGSDYIQRRIEELRPIAHIFGHTHFAWDTVVDGVRYVQWPLAYPQERQRRHDGGKGFKPLVIYDTAQKKLSPHQHTYWANFYQENRRDPSNIEPAPWVKARLGDLAWK</sequence>
<dbReference type="EMBL" id="JALJOT010000011">
    <property type="protein sequence ID" value="KAK9905835.1"/>
    <property type="molecule type" value="Genomic_DNA"/>
</dbReference>
<proteinExistence type="predicted"/>